<keyword evidence="3" id="KW-1185">Reference proteome</keyword>
<dbReference type="RefSeq" id="XP_005823724.1">
    <property type="nucleotide sequence ID" value="XM_005823667.1"/>
</dbReference>
<accession>L1ILI0</accession>
<reference evidence="1 3" key="1">
    <citation type="journal article" date="2012" name="Nature">
        <title>Algal genomes reveal evolutionary mosaicism and the fate of nucleomorphs.</title>
        <authorList>
            <consortium name="DOE Joint Genome Institute"/>
            <person name="Curtis B.A."/>
            <person name="Tanifuji G."/>
            <person name="Burki F."/>
            <person name="Gruber A."/>
            <person name="Irimia M."/>
            <person name="Maruyama S."/>
            <person name="Arias M.C."/>
            <person name="Ball S.G."/>
            <person name="Gile G.H."/>
            <person name="Hirakawa Y."/>
            <person name="Hopkins J.F."/>
            <person name="Kuo A."/>
            <person name="Rensing S.A."/>
            <person name="Schmutz J."/>
            <person name="Symeonidi A."/>
            <person name="Elias M."/>
            <person name="Eveleigh R.J."/>
            <person name="Herman E.K."/>
            <person name="Klute M.J."/>
            <person name="Nakayama T."/>
            <person name="Obornik M."/>
            <person name="Reyes-Prieto A."/>
            <person name="Armbrust E.V."/>
            <person name="Aves S.J."/>
            <person name="Beiko R.G."/>
            <person name="Coutinho P."/>
            <person name="Dacks J.B."/>
            <person name="Durnford D.G."/>
            <person name="Fast N.M."/>
            <person name="Green B.R."/>
            <person name="Grisdale C.J."/>
            <person name="Hempel F."/>
            <person name="Henrissat B."/>
            <person name="Hoppner M.P."/>
            <person name="Ishida K."/>
            <person name="Kim E."/>
            <person name="Koreny L."/>
            <person name="Kroth P.G."/>
            <person name="Liu Y."/>
            <person name="Malik S.B."/>
            <person name="Maier U.G."/>
            <person name="McRose D."/>
            <person name="Mock T."/>
            <person name="Neilson J.A."/>
            <person name="Onodera N.T."/>
            <person name="Poole A.M."/>
            <person name="Pritham E.J."/>
            <person name="Richards T.A."/>
            <person name="Rocap G."/>
            <person name="Roy S.W."/>
            <person name="Sarai C."/>
            <person name="Schaack S."/>
            <person name="Shirato S."/>
            <person name="Slamovits C.H."/>
            <person name="Spencer D.F."/>
            <person name="Suzuki S."/>
            <person name="Worden A.Z."/>
            <person name="Zauner S."/>
            <person name="Barry K."/>
            <person name="Bell C."/>
            <person name="Bharti A.K."/>
            <person name="Crow J.A."/>
            <person name="Grimwood J."/>
            <person name="Kramer R."/>
            <person name="Lindquist E."/>
            <person name="Lucas S."/>
            <person name="Salamov A."/>
            <person name="McFadden G.I."/>
            <person name="Lane C.E."/>
            <person name="Keeling P.J."/>
            <person name="Gray M.W."/>
            <person name="Grigoriev I.V."/>
            <person name="Archibald J.M."/>
        </authorList>
    </citation>
    <scope>NUCLEOTIDE SEQUENCE</scope>
    <source>
        <strain evidence="1 3">CCMP2712</strain>
    </source>
</reference>
<feature type="non-terminal residue" evidence="1">
    <location>
        <position position="1"/>
    </location>
</feature>
<protein>
    <submittedName>
        <fullName evidence="1 2">Uncharacterized protein</fullName>
    </submittedName>
</protein>
<evidence type="ECO:0000313" key="1">
    <source>
        <dbReference type="EMBL" id="EKX36744.1"/>
    </source>
</evidence>
<dbReference type="PaxDb" id="55529-EKX36744"/>
<reference evidence="2" key="3">
    <citation type="submission" date="2015-06" db="UniProtKB">
        <authorList>
            <consortium name="EnsemblProtists"/>
        </authorList>
    </citation>
    <scope>IDENTIFICATION</scope>
</reference>
<reference evidence="3" key="2">
    <citation type="submission" date="2012-11" db="EMBL/GenBank/DDBJ databases">
        <authorList>
            <person name="Kuo A."/>
            <person name="Curtis B.A."/>
            <person name="Tanifuji G."/>
            <person name="Burki F."/>
            <person name="Gruber A."/>
            <person name="Irimia M."/>
            <person name="Maruyama S."/>
            <person name="Arias M.C."/>
            <person name="Ball S.G."/>
            <person name="Gile G.H."/>
            <person name="Hirakawa Y."/>
            <person name="Hopkins J.F."/>
            <person name="Rensing S.A."/>
            <person name="Schmutz J."/>
            <person name="Symeonidi A."/>
            <person name="Elias M."/>
            <person name="Eveleigh R.J."/>
            <person name="Herman E.K."/>
            <person name="Klute M.J."/>
            <person name="Nakayama T."/>
            <person name="Obornik M."/>
            <person name="Reyes-Prieto A."/>
            <person name="Armbrust E.V."/>
            <person name="Aves S.J."/>
            <person name="Beiko R.G."/>
            <person name="Coutinho P."/>
            <person name="Dacks J.B."/>
            <person name="Durnford D.G."/>
            <person name="Fast N.M."/>
            <person name="Green B.R."/>
            <person name="Grisdale C."/>
            <person name="Hempe F."/>
            <person name="Henrissat B."/>
            <person name="Hoppner M.P."/>
            <person name="Ishida K.-I."/>
            <person name="Kim E."/>
            <person name="Koreny L."/>
            <person name="Kroth P.G."/>
            <person name="Liu Y."/>
            <person name="Malik S.-B."/>
            <person name="Maier U.G."/>
            <person name="McRose D."/>
            <person name="Mock T."/>
            <person name="Neilson J.A."/>
            <person name="Onodera N.T."/>
            <person name="Poole A.M."/>
            <person name="Pritham E.J."/>
            <person name="Richards T.A."/>
            <person name="Rocap G."/>
            <person name="Roy S.W."/>
            <person name="Sarai C."/>
            <person name="Schaack S."/>
            <person name="Shirato S."/>
            <person name="Slamovits C.H."/>
            <person name="Spencer D.F."/>
            <person name="Suzuki S."/>
            <person name="Worden A.Z."/>
            <person name="Zauner S."/>
            <person name="Barry K."/>
            <person name="Bell C."/>
            <person name="Bharti A.K."/>
            <person name="Crow J.A."/>
            <person name="Grimwood J."/>
            <person name="Kramer R."/>
            <person name="Lindquist E."/>
            <person name="Lucas S."/>
            <person name="Salamov A."/>
            <person name="McFadden G.I."/>
            <person name="Lane C.E."/>
            <person name="Keeling P.J."/>
            <person name="Gray M.W."/>
            <person name="Grigoriev I.V."/>
            <person name="Archibald J.M."/>
        </authorList>
    </citation>
    <scope>NUCLEOTIDE SEQUENCE</scope>
    <source>
        <strain evidence="3">CCMP2712</strain>
    </source>
</reference>
<sequence>MFELLHIKNKNNTGSLPQFSTEAGVPHFAWKLALAAGPVANKDNITKIEPIRFGGQNTVEMADAINGQGNFSS</sequence>
<proteinExistence type="predicted"/>
<name>L1ILI0_GUITC</name>
<dbReference type="HOGENOM" id="CLU_2710067_0_0_1"/>
<evidence type="ECO:0000313" key="2">
    <source>
        <dbReference type="EnsemblProtists" id="EKX36744"/>
    </source>
</evidence>
<dbReference type="EMBL" id="JH993068">
    <property type="protein sequence ID" value="EKX36744.1"/>
    <property type="molecule type" value="Genomic_DNA"/>
</dbReference>
<gene>
    <name evidence="1" type="ORF">GUITHDRAFT_155141</name>
</gene>
<evidence type="ECO:0000313" key="3">
    <source>
        <dbReference type="Proteomes" id="UP000011087"/>
    </source>
</evidence>
<dbReference type="GeneID" id="17293486"/>
<dbReference type="AlphaFoldDB" id="L1ILI0"/>
<dbReference type="EnsemblProtists" id="EKX36744">
    <property type="protein sequence ID" value="EKX36744"/>
    <property type="gene ID" value="GUITHDRAFT_155141"/>
</dbReference>
<dbReference type="Proteomes" id="UP000011087">
    <property type="component" value="Unassembled WGS sequence"/>
</dbReference>
<organism evidence="1">
    <name type="scientific">Guillardia theta (strain CCMP2712)</name>
    <name type="common">Cryptophyte</name>
    <dbReference type="NCBI Taxonomy" id="905079"/>
    <lineage>
        <taxon>Eukaryota</taxon>
        <taxon>Cryptophyceae</taxon>
        <taxon>Pyrenomonadales</taxon>
        <taxon>Geminigeraceae</taxon>
        <taxon>Guillardia</taxon>
    </lineage>
</organism>
<dbReference type="KEGG" id="gtt:GUITHDRAFT_155141"/>